<dbReference type="OrthoDB" id="6156863at2759"/>
<keyword evidence="2" id="KW-1185">Reference proteome</keyword>
<feature type="non-terminal residue" evidence="1">
    <location>
        <position position="1"/>
    </location>
</feature>
<accession>A0A3S1C579</accession>
<proteinExistence type="predicted"/>
<organism evidence="1 2">
    <name type="scientific">Elysia chlorotica</name>
    <name type="common">Eastern emerald elysia</name>
    <name type="synonym">Sea slug</name>
    <dbReference type="NCBI Taxonomy" id="188477"/>
    <lineage>
        <taxon>Eukaryota</taxon>
        <taxon>Metazoa</taxon>
        <taxon>Spiralia</taxon>
        <taxon>Lophotrochozoa</taxon>
        <taxon>Mollusca</taxon>
        <taxon>Gastropoda</taxon>
        <taxon>Heterobranchia</taxon>
        <taxon>Euthyneura</taxon>
        <taxon>Panpulmonata</taxon>
        <taxon>Sacoglossa</taxon>
        <taxon>Placobranchoidea</taxon>
        <taxon>Plakobranchidae</taxon>
        <taxon>Elysia</taxon>
    </lineage>
</organism>
<evidence type="ECO:0000313" key="2">
    <source>
        <dbReference type="Proteomes" id="UP000271974"/>
    </source>
</evidence>
<comment type="caution">
    <text evidence="1">The sequence shown here is derived from an EMBL/GenBank/DDBJ whole genome shotgun (WGS) entry which is preliminary data.</text>
</comment>
<sequence>AAQNFVDRDSPIDIIDCSSKNKFRWEWLTAKDKQDDFLSEYVRKVNKDGVAWCCHCRCEVKYGNRGVQAFRDHSKTTLHARNRNTEKTNMRLPAAMQAVKDRINGTATASTSISSSETSLPLPYGAALNLDLGTLGLHREVSSVPSHPKPVSLKDRITHQEAYICSFIAEHTLPLSIAPHLIEFARALCTDSKALEKLHMERQTATYKLRNGLAHLEHVRLVNVLKTVPFSINLDESTSKASNKRILSILQRLKVKGLTQAGKERKKRLACRIIKQKEDSSLLANILVSILPLFKSFILTFEQKEPMVHRLFDELKLVLKTFLTCYLPHEYVNSFSKLTDINPRHPNIHPLKRIFVGEHAKQFLQGMESNKAHNYRKNVLRAYQETGEYMLKKFPIQNKNLALLSTIDPELCGHSAAAKGLQDLFDLFPTIVDTSTTSKDQFSLAASVLQNDTNFTSTITDKKLDKWWATVLANPNYKVLSPVVKSFLSIFTGPRVESSFSVMNNIITSSTNRTLIETYQAIHKVKYKLLNAQKTSTQMF</sequence>
<name>A0A3S1C579_ELYCH</name>
<evidence type="ECO:0000313" key="1">
    <source>
        <dbReference type="EMBL" id="RUS83267.1"/>
    </source>
</evidence>
<protein>
    <recommendedName>
        <fullName evidence="3">HAT C-terminal dimerisation domain-containing protein</fullName>
    </recommendedName>
</protein>
<gene>
    <name evidence="1" type="ORF">EGW08_008990</name>
</gene>
<dbReference type="AlphaFoldDB" id="A0A3S1C579"/>
<dbReference type="Proteomes" id="UP000271974">
    <property type="component" value="Unassembled WGS sequence"/>
</dbReference>
<dbReference type="PANTHER" id="PTHR37162">
    <property type="entry name" value="HAT FAMILY DIMERISATION DOMAINCONTAINING PROTEIN-RELATED"/>
    <property type="match status" value="1"/>
</dbReference>
<evidence type="ECO:0008006" key="3">
    <source>
        <dbReference type="Google" id="ProtNLM"/>
    </source>
</evidence>
<dbReference type="PANTHER" id="PTHR37162:SF1">
    <property type="entry name" value="BED-TYPE DOMAIN-CONTAINING PROTEIN"/>
    <property type="match status" value="1"/>
</dbReference>
<feature type="non-terminal residue" evidence="1">
    <location>
        <position position="540"/>
    </location>
</feature>
<reference evidence="1 2" key="1">
    <citation type="submission" date="2019-01" db="EMBL/GenBank/DDBJ databases">
        <title>A draft genome assembly of the solar-powered sea slug Elysia chlorotica.</title>
        <authorList>
            <person name="Cai H."/>
            <person name="Li Q."/>
            <person name="Fang X."/>
            <person name="Li J."/>
            <person name="Curtis N.E."/>
            <person name="Altenburger A."/>
            <person name="Shibata T."/>
            <person name="Feng M."/>
            <person name="Maeda T."/>
            <person name="Schwartz J.A."/>
            <person name="Shigenobu S."/>
            <person name="Lundholm N."/>
            <person name="Nishiyama T."/>
            <person name="Yang H."/>
            <person name="Hasebe M."/>
            <person name="Li S."/>
            <person name="Pierce S.K."/>
            <person name="Wang J."/>
        </authorList>
    </citation>
    <scope>NUCLEOTIDE SEQUENCE [LARGE SCALE GENOMIC DNA]</scope>
    <source>
        <strain evidence="1">EC2010</strain>
        <tissue evidence="1">Whole organism of an adult</tissue>
    </source>
</reference>
<dbReference type="EMBL" id="RQTK01000251">
    <property type="protein sequence ID" value="RUS83267.1"/>
    <property type="molecule type" value="Genomic_DNA"/>
</dbReference>